<keyword evidence="1" id="KW-0812">Transmembrane</keyword>
<feature type="transmembrane region" description="Helical" evidence="1">
    <location>
        <begin position="249"/>
        <end position="271"/>
    </location>
</feature>
<name>A0A1G2C8X3_9BACT</name>
<dbReference type="EMBL" id="MHKX01000022">
    <property type="protein sequence ID" value="OGY97825.1"/>
    <property type="molecule type" value="Genomic_DNA"/>
</dbReference>
<proteinExistence type="predicted"/>
<dbReference type="STRING" id="1798647.A2855_03015"/>
<gene>
    <name evidence="2" type="ORF">A2855_03015</name>
</gene>
<comment type="caution">
    <text evidence="2">The sequence shown here is derived from an EMBL/GenBank/DDBJ whole genome shotgun (WGS) entry which is preliminary data.</text>
</comment>
<accession>A0A1G2C8X3</accession>
<feature type="transmembrane region" description="Helical" evidence="1">
    <location>
        <begin position="336"/>
        <end position="354"/>
    </location>
</feature>
<evidence type="ECO:0000256" key="1">
    <source>
        <dbReference type="SAM" id="Phobius"/>
    </source>
</evidence>
<keyword evidence="1" id="KW-1133">Transmembrane helix</keyword>
<evidence type="ECO:0008006" key="4">
    <source>
        <dbReference type="Google" id="ProtNLM"/>
    </source>
</evidence>
<sequence>MKKLIFSLAIAGLLVPALTLGAYWQAGETVSVSAVQPVTQNAYLAGSSVSVSGGVGGDLFAVGSSVSISGSVNGDIMAAGSAVNLTGIRAEDVRVAGSSVNLSGTVGGELLAAGAQVVITSDTQIAQDAYLAGSVLNFNGKVAGNLNFSGQTLVIGPNAAIDGDLNYSSPTEATIDPAAKISGKVNYTEMQGGRAGRNPVKAAFAGLFTAISIIKFLAILLAAYLIWYFRRKDAEGIVHAGLNKFGSSLLRGFIFLVVVPAASILLFFTVIGFPIGIFSLVVYAAILMLACPFTFLLAASLLIKRKVTLLWYHILLGAVVLALVGIVPIVGWLATFILYLAALGSLILTLRAKLKG</sequence>
<feature type="transmembrane region" description="Helical" evidence="1">
    <location>
        <begin position="277"/>
        <end position="303"/>
    </location>
</feature>
<dbReference type="Proteomes" id="UP000179059">
    <property type="component" value="Unassembled WGS sequence"/>
</dbReference>
<evidence type="ECO:0000313" key="2">
    <source>
        <dbReference type="EMBL" id="OGY97825.1"/>
    </source>
</evidence>
<feature type="transmembrane region" description="Helical" evidence="1">
    <location>
        <begin position="204"/>
        <end position="229"/>
    </location>
</feature>
<protein>
    <recommendedName>
        <fullName evidence="4">Polymer-forming cytoskeletal protein</fullName>
    </recommendedName>
</protein>
<feature type="transmembrane region" description="Helical" evidence="1">
    <location>
        <begin position="310"/>
        <end position="330"/>
    </location>
</feature>
<keyword evidence="1" id="KW-0472">Membrane</keyword>
<reference evidence="2 3" key="1">
    <citation type="journal article" date="2016" name="Nat. Commun.">
        <title>Thousands of microbial genomes shed light on interconnected biogeochemical processes in an aquifer system.</title>
        <authorList>
            <person name="Anantharaman K."/>
            <person name="Brown C.T."/>
            <person name="Hug L.A."/>
            <person name="Sharon I."/>
            <person name="Castelle C.J."/>
            <person name="Probst A.J."/>
            <person name="Thomas B.C."/>
            <person name="Singh A."/>
            <person name="Wilkins M.J."/>
            <person name="Karaoz U."/>
            <person name="Brodie E.L."/>
            <person name="Williams K.H."/>
            <person name="Hubbard S.S."/>
            <person name="Banfield J.F."/>
        </authorList>
    </citation>
    <scope>NUCLEOTIDE SEQUENCE [LARGE SCALE GENOMIC DNA]</scope>
</reference>
<organism evidence="2 3">
    <name type="scientific">Candidatus Liptonbacteria bacterium RIFCSPHIGHO2_01_FULL_57_28</name>
    <dbReference type="NCBI Taxonomy" id="1798647"/>
    <lineage>
        <taxon>Bacteria</taxon>
        <taxon>Candidatus Liptoniibacteriota</taxon>
    </lineage>
</organism>
<evidence type="ECO:0000313" key="3">
    <source>
        <dbReference type="Proteomes" id="UP000179059"/>
    </source>
</evidence>
<dbReference type="AlphaFoldDB" id="A0A1G2C8X3"/>